<name>A0ABQ6KAD5_9MICO</name>
<sequence length="99" mass="10676">MPLDIDYGKMHDLAAAMKTAQTDIESQVAGLQRQVDDLVAEGFITDTSSPEFASVYKELNDGITKTVGGMHGLATFLTKAADNFQETDHKLGKSLKDNG</sequence>
<organism evidence="1 2">
    <name type="scientific">Pseudolysinimonas kribbensis</name>
    <dbReference type="NCBI Taxonomy" id="433641"/>
    <lineage>
        <taxon>Bacteria</taxon>
        <taxon>Bacillati</taxon>
        <taxon>Actinomycetota</taxon>
        <taxon>Actinomycetes</taxon>
        <taxon>Micrococcales</taxon>
        <taxon>Microbacteriaceae</taxon>
        <taxon>Pseudolysinimonas</taxon>
    </lineage>
</organism>
<protein>
    <recommendedName>
        <fullName evidence="3">WXG100 family type VII secretion target</fullName>
    </recommendedName>
</protein>
<evidence type="ECO:0008006" key="3">
    <source>
        <dbReference type="Google" id="ProtNLM"/>
    </source>
</evidence>
<dbReference type="InterPro" id="IPR036689">
    <property type="entry name" value="ESAT-6-like_sf"/>
</dbReference>
<proteinExistence type="predicted"/>
<keyword evidence="2" id="KW-1185">Reference proteome</keyword>
<dbReference type="Pfam" id="PF06013">
    <property type="entry name" value="WXG100"/>
    <property type="match status" value="1"/>
</dbReference>
<dbReference type="RefSeq" id="WP_284254458.1">
    <property type="nucleotide sequence ID" value="NZ_BAAAQO010000002.1"/>
</dbReference>
<evidence type="ECO:0000313" key="1">
    <source>
        <dbReference type="EMBL" id="GMA95747.1"/>
    </source>
</evidence>
<reference evidence="2" key="1">
    <citation type="journal article" date="2019" name="Int. J. Syst. Evol. Microbiol.">
        <title>The Global Catalogue of Microorganisms (GCM) 10K type strain sequencing project: providing services to taxonomists for standard genome sequencing and annotation.</title>
        <authorList>
            <consortium name="The Broad Institute Genomics Platform"/>
            <consortium name="The Broad Institute Genome Sequencing Center for Infectious Disease"/>
            <person name="Wu L."/>
            <person name="Ma J."/>
        </authorList>
    </citation>
    <scope>NUCLEOTIDE SEQUENCE [LARGE SCALE GENOMIC DNA]</scope>
    <source>
        <strain evidence="2">NBRC 108894</strain>
    </source>
</reference>
<dbReference type="SUPFAM" id="SSF140453">
    <property type="entry name" value="EsxAB dimer-like"/>
    <property type="match status" value="1"/>
</dbReference>
<dbReference type="EMBL" id="BSVB01000001">
    <property type="protein sequence ID" value="GMA95747.1"/>
    <property type="molecule type" value="Genomic_DNA"/>
</dbReference>
<evidence type="ECO:0000313" key="2">
    <source>
        <dbReference type="Proteomes" id="UP001157034"/>
    </source>
</evidence>
<dbReference type="Gene3D" id="1.10.287.1060">
    <property type="entry name" value="ESAT-6-like"/>
    <property type="match status" value="1"/>
</dbReference>
<gene>
    <name evidence="1" type="ORF">GCM10025881_25710</name>
</gene>
<accession>A0ABQ6KAD5</accession>
<comment type="caution">
    <text evidence="1">The sequence shown here is derived from an EMBL/GenBank/DDBJ whole genome shotgun (WGS) entry which is preliminary data.</text>
</comment>
<dbReference type="Proteomes" id="UP001157034">
    <property type="component" value="Unassembled WGS sequence"/>
</dbReference>
<dbReference type="InterPro" id="IPR010310">
    <property type="entry name" value="T7SS_ESAT-6-like"/>
</dbReference>